<dbReference type="PROSITE" id="PS50966">
    <property type="entry name" value="ZF_SWIM"/>
    <property type="match status" value="1"/>
</dbReference>
<keyword evidence="2" id="KW-0479">Metal-binding</keyword>
<dbReference type="SMART" id="SM00487">
    <property type="entry name" value="DEXDc"/>
    <property type="match status" value="1"/>
</dbReference>
<keyword evidence="2" id="KW-0862">Zinc</keyword>
<keyword evidence="1" id="KW-0378">Hydrolase</keyword>
<dbReference type="KEGG" id="cld:CLSPO_c16490"/>
<dbReference type="InterPro" id="IPR001650">
    <property type="entry name" value="Helicase_C-like"/>
</dbReference>
<evidence type="ECO:0000259" key="4">
    <source>
        <dbReference type="PROSITE" id="PS51192"/>
    </source>
</evidence>
<dbReference type="PANTHER" id="PTHR10799">
    <property type="entry name" value="SNF2/RAD54 HELICASE FAMILY"/>
    <property type="match status" value="1"/>
</dbReference>
<dbReference type="Pfam" id="PF08455">
    <property type="entry name" value="SNF2_assoc"/>
    <property type="match status" value="1"/>
</dbReference>
<dbReference type="SUPFAM" id="SSF52540">
    <property type="entry name" value="P-loop containing nucleoside triphosphate hydrolases"/>
    <property type="match status" value="2"/>
</dbReference>
<dbReference type="FunFam" id="3.40.50.300:FF:000533">
    <property type="entry name" value="Helicase, Snf2 family"/>
    <property type="match status" value="1"/>
</dbReference>
<reference evidence="6 7" key="1">
    <citation type="journal article" date="2015" name="PLoS ONE">
        <title>A universal mariner transposon system for forward genetic studies in the genus clostridium.</title>
        <authorList>
            <person name="Zhang Y."/>
            <person name="Grosse-Honebrink A."/>
            <person name="Minton N.P."/>
        </authorList>
    </citation>
    <scope>NUCLEOTIDE SEQUENCE [LARGE SCALE GENOMIC DNA]</scope>
    <source>
        <strain evidence="6 7">NCIMB 10696</strain>
    </source>
</reference>
<evidence type="ECO:0000313" key="6">
    <source>
        <dbReference type="EMBL" id="AKC62369.1"/>
    </source>
</evidence>
<gene>
    <name evidence="6" type="ORF">CLSPO_c16490</name>
</gene>
<evidence type="ECO:0000256" key="1">
    <source>
        <dbReference type="ARBA" id="ARBA00022801"/>
    </source>
</evidence>
<dbReference type="InterPro" id="IPR049730">
    <property type="entry name" value="SNF2/RAD54-like_C"/>
</dbReference>
<name>A0A7U4LN15_CLOSG</name>
<dbReference type="GO" id="GO:0005524">
    <property type="term" value="F:ATP binding"/>
    <property type="evidence" value="ECO:0007669"/>
    <property type="project" value="InterPro"/>
</dbReference>
<dbReference type="Gene3D" id="3.40.50.10810">
    <property type="entry name" value="Tandem AAA-ATPase domain"/>
    <property type="match status" value="1"/>
</dbReference>
<dbReference type="Pfam" id="PF00271">
    <property type="entry name" value="Helicase_C"/>
    <property type="match status" value="1"/>
</dbReference>
<dbReference type="InterPro" id="IPR007527">
    <property type="entry name" value="Znf_SWIM"/>
</dbReference>
<dbReference type="GO" id="GO:0008270">
    <property type="term" value="F:zinc ion binding"/>
    <property type="evidence" value="ECO:0007669"/>
    <property type="project" value="UniProtKB-KW"/>
</dbReference>
<dbReference type="PROSITE" id="PS51194">
    <property type="entry name" value="HELICASE_CTER"/>
    <property type="match status" value="1"/>
</dbReference>
<evidence type="ECO:0000259" key="5">
    <source>
        <dbReference type="PROSITE" id="PS51194"/>
    </source>
</evidence>
<dbReference type="Pfam" id="PF00176">
    <property type="entry name" value="SNF2-rel_dom"/>
    <property type="match status" value="1"/>
</dbReference>
<accession>A0A7U4LN15</accession>
<keyword evidence="2" id="KW-0863">Zinc-finger</keyword>
<dbReference type="Gene3D" id="3.40.50.300">
    <property type="entry name" value="P-loop containing nucleotide triphosphate hydrolases"/>
    <property type="match status" value="1"/>
</dbReference>
<dbReference type="InterPro" id="IPR000330">
    <property type="entry name" value="SNF2_N"/>
</dbReference>
<dbReference type="GO" id="GO:0004386">
    <property type="term" value="F:helicase activity"/>
    <property type="evidence" value="ECO:0007669"/>
    <property type="project" value="UniProtKB-KW"/>
</dbReference>
<dbReference type="InterPro" id="IPR038718">
    <property type="entry name" value="SNF2-like_sf"/>
</dbReference>
<dbReference type="CDD" id="cd18012">
    <property type="entry name" value="DEXQc_arch_SWI2_SNF2"/>
    <property type="match status" value="1"/>
</dbReference>
<keyword evidence="6" id="KW-0067">ATP-binding</keyword>
<evidence type="ECO:0000259" key="3">
    <source>
        <dbReference type="PROSITE" id="PS50966"/>
    </source>
</evidence>
<evidence type="ECO:0000313" key="7">
    <source>
        <dbReference type="Proteomes" id="UP000033052"/>
    </source>
</evidence>
<keyword evidence="6" id="KW-0347">Helicase</keyword>
<dbReference type="PROSITE" id="PS51192">
    <property type="entry name" value="HELICASE_ATP_BIND_1"/>
    <property type="match status" value="1"/>
</dbReference>
<feature type="domain" description="Helicase ATP-binding" evidence="4">
    <location>
        <begin position="659"/>
        <end position="816"/>
    </location>
</feature>
<dbReference type="InterPro" id="IPR027417">
    <property type="entry name" value="P-loop_NTPase"/>
</dbReference>
<evidence type="ECO:0000256" key="2">
    <source>
        <dbReference type="PROSITE-ProRule" id="PRU00325"/>
    </source>
</evidence>
<dbReference type="GeneID" id="92938358"/>
<dbReference type="FunFam" id="3.40.50.10810:FF:000054">
    <property type="entry name" value="Helicase, Snf2 family"/>
    <property type="match status" value="1"/>
</dbReference>
<proteinExistence type="predicted"/>
<organism evidence="6 7">
    <name type="scientific">Clostridium sporogenes</name>
    <dbReference type="NCBI Taxonomy" id="1509"/>
    <lineage>
        <taxon>Bacteria</taxon>
        <taxon>Bacillati</taxon>
        <taxon>Bacillota</taxon>
        <taxon>Clostridia</taxon>
        <taxon>Eubacteriales</taxon>
        <taxon>Clostridiaceae</taxon>
        <taxon>Clostridium</taxon>
    </lineage>
</organism>
<sequence>MNLRELVEIVLIKCSKLVRIEGKKIYKSELVYDVKSKKINNIYNIYGKVKNENKINDYYTHVKINISKGILEKTKCSCDDFIENSAYDKEFLCPHIIATTYKFYDLAIKRLKDKSNKKEDKSKTMVGNTILNEITKYENLKEKLNISVKLNHINNDLLDYYEAQFKIGKKNMYSINSLEDFIQGRIQGNKVFINNELIYNPRIHYFSIEDEKVINFIEEYVLLNKELFKSDINVPFQIVNGRNLRILPSSLARFLQGIQHKTIKFKYEYIDYNIKIINKDLPVSFTLKDNKENFILTTKKQLPIPLTSKDEVYFYDKNLYIPSNIQRNLYKLFYKNFKKQGNILFSKEAKTFKKLIVTLNKISQVITFDEGVKNFVSTLIVPKFYFYKESEQVCCQAKLYYGEEYFELIKDSKKKNLSNFIKINLPPSIGERLYVNNVKYEDYAEESIMDKFIIRDLEKEEKIVMELEKFRFIKGENRFLFIGEENDLYNLLTKGLKSFRNIGEVTLSDSFKTFNLYDLNYIESHITETSEEWLNLSYSIGDVSKKEFKNIFRAFKHNKSFYKTKDNSFIDLKDDGVRNFLGLLEDLSFNMDISGEPLKIHKNRAYYIENRGASFIKEKDLLKNISNKIIGMNNEYYEVPKNLNATLREYQIAGYKWMKTLSNLRFGGVLADEMGLGKTIQTISFLLSEKGCKSLIVTPTSLIYNWQDEFQRFTNDLRIGVVHGSLDQRMKVLDNIEEYDVLLTTYGTLRNDVKLYKEIIFDYCIIDEGQNIKNPLAQSTDSVKKINSKVRFALTGTPIENNLMELWSIFDFIMPGYLYNEERFQEKFINAGEENIDKLKTFIRPFILRREKKDVLKDLPDKIEKKFLVEMTSNQGRIYKAYMKSIKEKLKNSKEDRITIFSYLTKLRQLCLDPSLIIDEYKGGSGKLKIAMELLQEGVDEGKKILLFSQFTSVLKNISKLLDKEGIEYLYLDGSTNASDRIKLVNKFNDSSHIKVFLISLKAGGTGLNLTSANLVIHFDPWWNPAIEDQATDRAHRIGQKNLVDVIKLVCKETIEEKIITLQEDKKELINNVMNSDLKNGHLINTLSKEEILDLFNN</sequence>
<dbReference type="InterPro" id="IPR014001">
    <property type="entry name" value="Helicase_ATP-bd"/>
</dbReference>
<keyword evidence="6" id="KW-0547">Nucleotide-binding</keyword>
<dbReference type="RefSeq" id="WP_033059299.1">
    <property type="nucleotide sequence ID" value="NZ_CP009225.1"/>
</dbReference>
<protein>
    <submittedName>
        <fullName evidence="6">Helicase, Snf2 family protein</fullName>
    </submittedName>
</protein>
<feature type="domain" description="Helicase C-terminal" evidence="5">
    <location>
        <begin position="927"/>
        <end position="1092"/>
    </location>
</feature>
<dbReference type="EMBL" id="CP009225">
    <property type="protein sequence ID" value="AKC62369.1"/>
    <property type="molecule type" value="Genomic_DNA"/>
</dbReference>
<dbReference type="Proteomes" id="UP000033052">
    <property type="component" value="Chromosome"/>
</dbReference>
<dbReference type="SMART" id="SM00490">
    <property type="entry name" value="HELICc"/>
    <property type="match status" value="1"/>
</dbReference>
<dbReference type="AlphaFoldDB" id="A0A7U4LN15"/>
<dbReference type="GO" id="GO:0016787">
    <property type="term" value="F:hydrolase activity"/>
    <property type="evidence" value="ECO:0007669"/>
    <property type="project" value="UniProtKB-KW"/>
</dbReference>
<dbReference type="CDD" id="cd18793">
    <property type="entry name" value="SF2_C_SNF"/>
    <property type="match status" value="1"/>
</dbReference>
<feature type="domain" description="SWIM-type" evidence="3">
    <location>
        <begin position="60"/>
        <end position="104"/>
    </location>
</feature>
<dbReference type="InterPro" id="IPR013663">
    <property type="entry name" value="Helicase_SWF/SNF/SWI_bac"/>
</dbReference>